<dbReference type="Proteomes" id="UP000199518">
    <property type="component" value="Unassembled WGS sequence"/>
</dbReference>
<dbReference type="OrthoDB" id="274993at2"/>
<evidence type="ECO:0000313" key="1">
    <source>
        <dbReference type="EMBL" id="SFJ51866.1"/>
    </source>
</evidence>
<reference evidence="2" key="1">
    <citation type="submission" date="2016-10" db="EMBL/GenBank/DDBJ databases">
        <authorList>
            <person name="Varghese N."/>
            <person name="Submissions S."/>
        </authorList>
    </citation>
    <scope>NUCLEOTIDE SEQUENCE [LARGE SCALE GENOMIC DNA]</scope>
    <source>
        <strain evidence="2">DSM 26348</strain>
    </source>
</reference>
<dbReference type="RefSeq" id="WP_092056406.1">
    <property type="nucleotide sequence ID" value="NZ_FOQD01000022.1"/>
</dbReference>
<dbReference type="STRING" id="1576369.SAMN05421753_12259"/>
<protein>
    <recommendedName>
        <fullName evidence="3">DUF1257 domain-containing protein</fullName>
    </recommendedName>
</protein>
<evidence type="ECO:0000313" key="2">
    <source>
        <dbReference type="Proteomes" id="UP000199518"/>
    </source>
</evidence>
<accession>A0A1I3S2V9</accession>
<evidence type="ECO:0008006" key="3">
    <source>
        <dbReference type="Google" id="ProtNLM"/>
    </source>
</evidence>
<organism evidence="1 2">
    <name type="scientific">Planctomicrobium piriforme</name>
    <dbReference type="NCBI Taxonomy" id="1576369"/>
    <lineage>
        <taxon>Bacteria</taxon>
        <taxon>Pseudomonadati</taxon>
        <taxon>Planctomycetota</taxon>
        <taxon>Planctomycetia</taxon>
        <taxon>Planctomycetales</taxon>
        <taxon>Planctomycetaceae</taxon>
        <taxon>Planctomicrobium</taxon>
    </lineage>
</organism>
<proteinExistence type="predicted"/>
<dbReference type="AlphaFoldDB" id="A0A1I3S2V9"/>
<keyword evidence="2" id="KW-1185">Reference proteome</keyword>
<dbReference type="EMBL" id="FOQD01000022">
    <property type="protein sequence ID" value="SFJ51866.1"/>
    <property type="molecule type" value="Genomic_DNA"/>
</dbReference>
<gene>
    <name evidence="1" type="ORF">SAMN05421753_12259</name>
</gene>
<sequence length="122" mass="13242">MSHIVSIQTEVRDAAAITAACLRLRLPEPTCGETKLFSSTAAGWAVHLPGWRYPVVCDVTTGNLAYDNFGGRWGDPKQLDALLQAYAVEKAKIEARKQNYRVTEQPLADGSIKLTIQVGGAL</sequence>
<name>A0A1I3S2V9_9PLAN</name>